<comment type="caution">
    <text evidence="3">The sequence shown here is derived from an EMBL/GenBank/DDBJ whole genome shotgun (WGS) entry which is preliminary data.</text>
</comment>
<dbReference type="PANTHER" id="PTHR38048">
    <property type="entry name" value="EXPRESSED PROTEIN"/>
    <property type="match status" value="1"/>
</dbReference>
<name>A0A553HTK0_9PEZI</name>
<reference evidence="4" key="1">
    <citation type="submission" date="2019-06" db="EMBL/GenBank/DDBJ databases">
        <title>Draft genome sequence of the griseofulvin-producing fungus Xylaria cubensis strain G536.</title>
        <authorList>
            <person name="Mead M.E."/>
            <person name="Raja H.A."/>
            <person name="Steenwyk J.L."/>
            <person name="Knowles S.L."/>
            <person name="Oberlies N.H."/>
            <person name="Rokas A."/>
        </authorList>
    </citation>
    <scope>NUCLEOTIDE SEQUENCE [LARGE SCALE GENOMIC DNA]</scope>
    <source>
        <strain evidence="4">G536</strain>
    </source>
</reference>
<evidence type="ECO:0000256" key="1">
    <source>
        <dbReference type="SAM" id="MobiDB-lite"/>
    </source>
</evidence>
<dbReference type="InterPro" id="IPR053206">
    <property type="entry name" value="Dimeric_xanthone_biosynth"/>
</dbReference>
<dbReference type="Pfam" id="PF01814">
    <property type="entry name" value="Hemerythrin"/>
    <property type="match status" value="1"/>
</dbReference>
<feature type="region of interest" description="Disordered" evidence="1">
    <location>
        <begin position="18"/>
        <end position="64"/>
    </location>
</feature>
<feature type="domain" description="Hemerythrin-like" evidence="2">
    <location>
        <begin position="128"/>
        <end position="271"/>
    </location>
</feature>
<dbReference type="Gene3D" id="1.20.120.520">
    <property type="entry name" value="nmb1532 protein domain like"/>
    <property type="match status" value="1"/>
</dbReference>
<gene>
    <name evidence="3" type="ORF">FHL15_007887</name>
</gene>
<dbReference type="InterPro" id="IPR012312">
    <property type="entry name" value="Hemerythrin-like"/>
</dbReference>
<dbReference type="CDD" id="cd12108">
    <property type="entry name" value="Hr-like"/>
    <property type="match status" value="1"/>
</dbReference>
<evidence type="ECO:0000313" key="3">
    <source>
        <dbReference type="EMBL" id="TRX91282.1"/>
    </source>
</evidence>
<organism evidence="3 4">
    <name type="scientific">Xylaria flabelliformis</name>
    <dbReference type="NCBI Taxonomy" id="2512241"/>
    <lineage>
        <taxon>Eukaryota</taxon>
        <taxon>Fungi</taxon>
        <taxon>Dikarya</taxon>
        <taxon>Ascomycota</taxon>
        <taxon>Pezizomycotina</taxon>
        <taxon>Sordariomycetes</taxon>
        <taxon>Xylariomycetidae</taxon>
        <taxon>Xylariales</taxon>
        <taxon>Xylariaceae</taxon>
        <taxon>Xylaria</taxon>
    </lineage>
</organism>
<feature type="region of interest" description="Disordered" evidence="1">
    <location>
        <begin position="81"/>
        <end position="117"/>
    </location>
</feature>
<dbReference type="STRING" id="2512241.A0A553HTK0"/>
<evidence type="ECO:0000313" key="4">
    <source>
        <dbReference type="Proteomes" id="UP000319160"/>
    </source>
</evidence>
<dbReference type="OrthoDB" id="10044044at2759"/>
<keyword evidence="4" id="KW-1185">Reference proteome</keyword>
<proteinExistence type="predicted"/>
<sequence>MRVRHTTRALITRFTLNSSNSNSKKVGTTAGITGFTRNSGNSTTRVQQQQQQHHPRTAPAPAPATKFLPLHQCRLISSSAHAMSTSPDANPSPSPSAPVPASAPTSEPEQKKLPPLSGAEFREYNRMAEHMDMFHAHFRSTWEILYTSASSGKRAQGLSIRSFINLGLDLVSHLETHHAIEERYIFPDLARKMPEFRTGKERDLPPSPEGKKREAAELLRQHVEIHRGMDGLRAYLRSCLSGETELQMSALKAQLDTWGTVLWTHLDQEVKTLGAENMRRYWSLDEMRKMRM</sequence>
<accession>A0A553HTK0</accession>
<dbReference type="PANTHER" id="PTHR38048:SF1">
    <property type="entry name" value="HEMERYTHRIN-LIKE DOMAIN-CONTAINING PROTEIN"/>
    <property type="match status" value="1"/>
</dbReference>
<dbReference type="Proteomes" id="UP000319160">
    <property type="component" value="Unassembled WGS sequence"/>
</dbReference>
<dbReference type="AlphaFoldDB" id="A0A553HTK0"/>
<dbReference type="EMBL" id="VFLP01000047">
    <property type="protein sequence ID" value="TRX91282.1"/>
    <property type="molecule type" value="Genomic_DNA"/>
</dbReference>
<protein>
    <recommendedName>
        <fullName evidence="2">Hemerythrin-like domain-containing protein</fullName>
    </recommendedName>
</protein>
<evidence type="ECO:0000259" key="2">
    <source>
        <dbReference type="Pfam" id="PF01814"/>
    </source>
</evidence>
<feature type="compositionally biased region" description="Low complexity" evidence="1">
    <location>
        <begin position="43"/>
        <end position="64"/>
    </location>
</feature>